<dbReference type="InterPro" id="IPR050501">
    <property type="entry name" value="ICDH/IPMDH"/>
</dbReference>
<dbReference type="AlphaFoldDB" id="A0AA38HCD6"/>
<comment type="catalytic activity">
    <reaction evidence="10">
        <text>(R)-malate + NAD(+) = pyruvate + CO2 + NADH</text>
        <dbReference type="Rhea" id="RHEA:18365"/>
        <dbReference type="ChEBI" id="CHEBI:15361"/>
        <dbReference type="ChEBI" id="CHEBI:15588"/>
        <dbReference type="ChEBI" id="CHEBI:16526"/>
        <dbReference type="ChEBI" id="CHEBI:57540"/>
        <dbReference type="ChEBI" id="CHEBI:57945"/>
        <dbReference type="EC" id="1.1.1.83"/>
    </reaction>
</comment>
<dbReference type="InterPro" id="IPR011829">
    <property type="entry name" value="TTC_DH"/>
</dbReference>
<comment type="cofactor">
    <cofactor evidence="2">
        <name>Mg(2+)</name>
        <dbReference type="ChEBI" id="CHEBI:18420"/>
    </cofactor>
</comment>
<feature type="domain" description="Isopropylmalate dehydrogenase-like" evidence="11">
    <location>
        <begin position="18"/>
        <end position="367"/>
    </location>
</feature>
<evidence type="ECO:0000256" key="10">
    <source>
        <dbReference type="ARBA" id="ARBA00049301"/>
    </source>
</evidence>
<evidence type="ECO:0000256" key="7">
    <source>
        <dbReference type="ARBA" id="ARBA00023002"/>
    </source>
</evidence>
<name>A0AA38HCD6_9TREE</name>
<dbReference type="GeneID" id="77725912"/>
<evidence type="ECO:0000256" key="8">
    <source>
        <dbReference type="ARBA" id="ARBA00023027"/>
    </source>
</evidence>
<dbReference type="InterPro" id="IPR019818">
    <property type="entry name" value="IsoCit/isopropylmalate_DH_CS"/>
</dbReference>
<reference evidence="12" key="1">
    <citation type="journal article" date="2022" name="G3 (Bethesda)">
        <title>High quality genome of the basidiomycete yeast Dioszegia hungarica PDD-24b-2 isolated from cloud water.</title>
        <authorList>
            <person name="Jarrige D."/>
            <person name="Haridas S."/>
            <person name="Bleykasten-Grosshans C."/>
            <person name="Joly M."/>
            <person name="Nadalig T."/>
            <person name="Sancelme M."/>
            <person name="Vuilleumier S."/>
            <person name="Grigoriev I.V."/>
            <person name="Amato P."/>
            <person name="Bringel F."/>
        </authorList>
    </citation>
    <scope>NUCLEOTIDE SEQUENCE</scope>
    <source>
        <strain evidence="12">PDD-24b-2</strain>
    </source>
</reference>
<protein>
    <recommendedName>
        <fullName evidence="4">D-malate dehydrogenase (decarboxylating)</fullName>
        <ecNumber evidence="4">1.1.1.83</ecNumber>
    </recommendedName>
</protein>
<comment type="similarity">
    <text evidence="3">Belongs to the isocitrate and isopropylmalate dehydrogenases family.</text>
</comment>
<sequence>MSSGIANANDISPKKKLRIAVIPGDGIGQEVMPEGVACMKAACKRFNIDIEFDESFNDWATCDRYLKEGSMLPDNWKSVLSQYDAIYFGAVGDPEKVPDHISLWGSLIQFRREFDQYISLRPCRLLPGIECPLANKKIGDIDFWVVRENTEGEYSSVGGKMFPGTDREFVIQDTIMTRTGVDRVLKYAFELAQSRPKKHLTSATKSNGISISMPYWDERVKAMAEGYGDVKVDKFHIDILCAFFVLRPEMFDVVVGSNLFGDILSDLGPACTGSIGVAPSGNINPTGLFPSLFEPVHGSAPDIAGKGIANPIGMIWAGQMMLEHFGCKDAADKVMQAIEEALGKGGPEVITRDLGGKGDCKGLGKHILELIETL</sequence>
<evidence type="ECO:0000256" key="1">
    <source>
        <dbReference type="ARBA" id="ARBA00001936"/>
    </source>
</evidence>
<dbReference type="PANTHER" id="PTHR43275:SF1">
    <property type="entry name" value="D-MALATE DEHYDROGENASE [DECARBOXYLATING]"/>
    <property type="match status" value="1"/>
</dbReference>
<evidence type="ECO:0000313" key="12">
    <source>
        <dbReference type="EMBL" id="KAI9637790.1"/>
    </source>
</evidence>
<organism evidence="12 13">
    <name type="scientific">Dioszegia hungarica</name>
    <dbReference type="NCBI Taxonomy" id="4972"/>
    <lineage>
        <taxon>Eukaryota</taxon>
        <taxon>Fungi</taxon>
        <taxon>Dikarya</taxon>
        <taxon>Basidiomycota</taxon>
        <taxon>Agaricomycotina</taxon>
        <taxon>Tremellomycetes</taxon>
        <taxon>Tremellales</taxon>
        <taxon>Bulleribasidiaceae</taxon>
        <taxon>Dioszegia</taxon>
    </lineage>
</organism>
<dbReference type="RefSeq" id="XP_052947567.1">
    <property type="nucleotide sequence ID" value="XM_053086711.1"/>
</dbReference>
<dbReference type="NCBIfam" id="TIGR02089">
    <property type="entry name" value="TTC"/>
    <property type="match status" value="1"/>
</dbReference>
<keyword evidence="9" id="KW-0464">Manganese</keyword>
<comment type="caution">
    <text evidence="12">The sequence shown here is derived from an EMBL/GenBank/DDBJ whole genome shotgun (WGS) entry which is preliminary data.</text>
</comment>
<keyword evidence="13" id="KW-1185">Reference proteome</keyword>
<evidence type="ECO:0000256" key="2">
    <source>
        <dbReference type="ARBA" id="ARBA00001946"/>
    </source>
</evidence>
<dbReference type="SMART" id="SM01329">
    <property type="entry name" value="Iso_dh"/>
    <property type="match status" value="1"/>
</dbReference>
<dbReference type="Proteomes" id="UP001164286">
    <property type="component" value="Unassembled WGS sequence"/>
</dbReference>
<dbReference type="GO" id="GO:0000287">
    <property type="term" value="F:magnesium ion binding"/>
    <property type="evidence" value="ECO:0007669"/>
    <property type="project" value="InterPro"/>
</dbReference>
<keyword evidence="7" id="KW-0560">Oxidoreductase</keyword>
<dbReference type="EMBL" id="JAKWFO010000003">
    <property type="protein sequence ID" value="KAI9637790.1"/>
    <property type="molecule type" value="Genomic_DNA"/>
</dbReference>
<comment type="cofactor">
    <cofactor evidence="1">
        <name>Mn(2+)</name>
        <dbReference type="ChEBI" id="CHEBI:29035"/>
    </cofactor>
</comment>
<dbReference type="InterPro" id="IPR024084">
    <property type="entry name" value="IsoPropMal-DH-like_dom"/>
</dbReference>
<accession>A0AA38HCD6</accession>
<keyword evidence="8" id="KW-0520">NAD</keyword>
<gene>
    <name evidence="12" type="ORF">MKK02DRAFT_23315</name>
</gene>
<dbReference type="Gene3D" id="3.40.718.10">
    <property type="entry name" value="Isopropylmalate Dehydrogenase"/>
    <property type="match status" value="1"/>
</dbReference>
<evidence type="ECO:0000256" key="5">
    <source>
        <dbReference type="ARBA" id="ARBA00022723"/>
    </source>
</evidence>
<dbReference type="GO" id="GO:0046553">
    <property type="term" value="F:D-malate dehydrogenase (decarboxylating) (NAD+) activity"/>
    <property type="evidence" value="ECO:0007669"/>
    <property type="project" value="UniProtKB-EC"/>
</dbReference>
<dbReference type="Pfam" id="PF00180">
    <property type="entry name" value="Iso_dh"/>
    <property type="match status" value="1"/>
</dbReference>
<evidence type="ECO:0000256" key="9">
    <source>
        <dbReference type="ARBA" id="ARBA00023211"/>
    </source>
</evidence>
<dbReference type="SUPFAM" id="SSF53659">
    <property type="entry name" value="Isocitrate/Isopropylmalate dehydrogenase-like"/>
    <property type="match status" value="1"/>
</dbReference>
<evidence type="ECO:0000259" key="11">
    <source>
        <dbReference type="SMART" id="SM01329"/>
    </source>
</evidence>
<dbReference type="PROSITE" id="PS00470">
    <property type="entry name" value="IDH_IMDH"/>
    <property type="match status" value="1"/>
</dbReference>
<dbReference type="EC" id="1.1.1.83" evidence="4"/>
<evidence type="ECO:0000256" key="6">
    <source>
        <dbReference type="ARBA" id="ARBA00022842"/>
    </source>
</evidence>
<keyword evidence="5" id="KW-0479">Metal-binding</keyword>
<dbReference type="PANTHER" id="PTHR43275">
    <property type="entry name" value="D-MALATE DEHYDROGENASE [DECARBOXYLATING]"/>
    <property type="match status" value="1"/>
</dbReference>
<keyword evidence="6" id="KW-0460">Magnesium</keyword>
<dbReference type="GO" id="GO:0051287">
    <property type="term" value="F:NAD binding"/>
    <property type="evidence" value="ECO:0007669"/>
    <property type="project" value="InterPro"/>
</dbReference>
<evidence type="ECO:0000313" key="13">
    <source>
        <dbReference type="Proteomes" id="UP001164286"/>
    </source>
</evidence>
<evidence type="ECO:0000256" key="4">
    <source>
        <dbReference type="ARBA" id="ARBA00013126"/>
    </source>
</evidence>
<evidence type="ECO:0000256" key="3">
    <source>
        <dbReference type="ARBA" id="ARBA00007769"/>
    </source>
</evidence>
<proteinExistence type="inferred from homology"/>